<dbReference type="Pfam" id="PF00501">
    <property type="entry name" value="AMP-binding"/>
    <property type="match status" value="1"/>
</dbReference>
<evidence type="ECO:0000313" key="4">
    <source>
        <dbReference type="Proteomes" id="UP000540519"/>
    </source>
</evidence>
<accession>A0A7X3D0M3</accession>
<reference evidence="3 4" key="1">
    <citation type="journal article" date="2019" name="Mar. Drugs">
        <title>Comparative Genomics and CAZyme Genome Repertoires of Marine Zobellia amurskyensis KMM 3526(T) and Zobellia laminariae KMM 3676(T).</title>
        <authorList>
            <person name="Chernysheva N."/>
            <person name="Bystritskaya E."/>
            <person name="Stenkova A."/>
            <person name="Golovkin I."/>
            <person name="Nedashkovskaya O."/>
            <person name="Isaeva M."/>
        </authorList>
    </citation>
    <scope>NUCLEOTIDE SEQUENCE [LARGE SCALE GENOMIC DNA]</scope>
    <source>
        <strain evidence="3 4">KMM 3526</strain>
    </source>
</reference>
<evidence type="ECO:0000259" key="2">
    <source>
        <dbReference type="Pfam" id="PF00501"/>
    </source>
</evidence>
<sequence length="365" mass="40347">MIMQTYQTLHKDFKLNGNSYSIDELKEVAYSLVKEGEPYEKEIGDFLIDWLNESSSITVYTSGSTGKPKAISLEKEHMVNSSNATGNFFNLQANDKALLCLPATFIAGKMMLVRAMVLGLSIDCVAPSSSPMLETSASYDFVAMVPLQFGNSLNDLDRVKKLIVGGAPVSYKLKKEFLEASLRTNVYETYGMTETITHIAVKPLLGALIESSIDLDVFTTLKNVSVATDDRGCLVIDAPLVSNETIYTNDVVQLTSEKTFKWLGRFDNVINSGGIKLFPEQIEAKLVSIIKHRFFVAGLPNEELGQKLVLVVEGKQEIADLKDKLENLGSLKKYEIPKEIFTVDAFVETSSGKIKRKATLNKVTL</sequence>
<protein>
    <submittedName>
        <fullName evidence="3">O-succinylbenzoic acid--CoA ligase</fullName>
    </submittedName>
</protein>
<dbReference type="OrthoDB" id="8870348at2"/>
<dbReference type="Gene3D" id="3.40.50.12780">
    <property type="entry name" value="N-terminal domain of ligase-like"/>
    <property type="match status" value="1"/>
</dbReference>
<dbReference type="AlphaFoldDB" id="A0A7X3D0M3"/>
<comment type="similarity">
    <text evidence="1">Belongs to the ATP-dependent AMP-binding enzyme family.</text>
</comment>
<evidence type="ECO:0000256" key="1">
    <source>
        <dbReference type="ARBA" id="ARBA00006432"/>
    </source>
</evidence>
<dbReference type="InterPro" id="IPR000873">
    <property type="entry name" value="AMP-dep_synth/lig_dom"/>
</dbReference>
<proteinExistence type="inferred from homology"/>
<dbReference type="InterPro" id="IPR045851">
    <property type="entry name" value="AMP-bd_C_sf"/>
</dbReference>
<dbReference type="EMBL" id="RCNR01000002">
    <property type="protein sequence ID" value="MUH34536.1"/>
    <property type="molecule type" value="Genomic_DNA"/>
</dbReference>
<keyword evidence="3" id="KW-0436">Ligase</keyword>
<dbReference type="PANTHER" id="PTHR43201">
    <property type="entry name" value="ACYL-COA SYNTHETASE"/>
    <property type="match status" value="1"/>
</dbReference>
<organism evidence="3 4">
    <name type="scientific">Zobellia amurskyensis</name>
    <dbReference type="NCBI Taxonomy" id="248905"/>
    <lineage>
        <taxon>Bacteria</taxon>
        <taxon>Pseudomonadati</taxon>
        <taxon>Bacteroidota</taxon>
        <taxon>Flavobacteriia</taxon>
        <taxon>Flavobacteriales</taxon>
        <taxon>Flavobacteriaceae</taxon>
        <taxon>Zobellia</taxon>
    </lineage>
</organism>
<dbReference type="Proteomes" id="UP000540519">
    <property type="component" value="Unassembled WGS sequence"/>
</dbReference>
<dbReference type="GO" id="GO:0031956">
    <property type="term" value="F:medium-chain fatty acid-CoA ligase activity"/>
    <property type="evidence" value="ECO:0007669"/>
    <property type="project" value="TreeGrafter"/>
</dbReference>
<dbReference type="PANTHER" id="PTHR43201:SF8">
    <property type="entry name" value="ACYL-COA SYNTHETASE FAMILY MEMBER 3"/>
    <property type="match status" value="1"/>
</dbReference>
<gene>
    <name evidence="3" type="ORF">D9O36_01665</name>
</gene>
<feature type="domain" description="AMP-dependent synthetase/ligase" evidence="2">
    <location>
        <begin position="56"/>
        <end position="201"/>
    </location>
</feature>
<keyword evidence="4" id="KW-1185">Reference proteome</keyword>
<name>A0A7X3D0M3_9FLAO</name>
<dbReference type="GO" id="GO:0006631">
    <property type="term" value="P:fatty acid metabolic process"/>
    <property type="evidence" value="ECO:0007669"/>
    <property type="project" value="TreeGrafter"/>
</dbReference>
<dbReference type="SUPFAM" id="SSF56801">
    <property type="entry name" value="Acetyl-CoA synthetase-like"/>
    <property type="match status" value="1"/>
</dbReference>
<dbReference type="Gene3D" id="3.30.300.30">
    <property type="match status" value="1"/>
</dbReference>
<evidence type="ECO:0000313" key="3">
    <source>
        <dbReference type="EMBL" id="MUH34536.1"/>
    </source>
</evidence>
<comment type="caution">
    <text evidence="3">The sequence shown here is derived from an EMBL/GenBank/DDBJ whole genome shotgun (WGS) entry which is preliminary data.</text>
</comment>
<dbReference type="InterPro" id="IPR042099">
    <property type="entry name" value="ANL_N_sf"/>
</dbReference>